<dbReference type="Proteomes" id="UP000254052">
    <property type="component" value="Unassembled WGS sequence"/>
</dbReference>
<sequence length="88" mass="9820">MRVPLRMCREGEALRIDTSPVIALFNVGGEFYAINDRCSHGNASMSEGYLEDDATVECPATRRQFLPENGESVMPARHRSAHHLSSTR</sequence>
<evidence type="ECO:0000259" key="6">
    <source>
        <dbReference type="PROSITE" id="PS51296"/>
    </source>
</evidence>
<evidence type="ECO:0000313" key="8">
    <source>
        <dbReference type="Proteomes" id="UP000254052"/>
    </source>
</evidence>
<keyword evidence="4" id="KW-0411">Iron-sulfur</keyword>
<organism evidence="7 8">
    <name type="scientific">Escherichia coli</name>
    <dbReference type="NCBI Taxonomy" id="562"/>
    <lineage>
        <taxon>Bacteria</taxon>
        <taxon>Pseudomonadati</taxon>
        <taxon>Pseudomonadota</taxon>
        <taxon>Gammaproteobacteria</taxon>
        <taxon>Enterobacterales</taxon>
        <taxon>Enterobacteriaceae</taxon>
        <taxon>Escherichia</taxon>
    </lineage>
</organism>
<evidence type="ECO:0000313" key="7">
    <source>
        <dbReference type="EMBL" id="STL12468.1"/>
    </source>
</evidence>
<evidence type="ECO:0000256" key="1">
    <source>
        <dbReference type="ARBA" id="ARBA00022714"/>
    </source>
</evidence>
<keyword evidence="3" id="KW-0408">Iron</keyword>
<dbReference type="GO" id="GO:0051213">
    <property type="term" value="F:dioxygenase activity"/>
    <property type="evidence" value="ECO:0007669"/>
    <property type="project" value="UniProtKB-KW"/>
</dbReference>
<keyword evidence="7" id="KW-0560">Oxidoreductase</keyword>
<dbReference type="Gene3D" id="2.102.10.10">
    <property type="entry name" value="Rieske [2Fe-2S] iron-sulphur domain"/>
    <property type="match status" value="1"/>
</dbReference>
<reference evidence="7 8" key="1">
    <citation type="submission" date="2018-06" db="EMBL/GenBank/DDBJ databases">
        <authorList>
            <consortium name="Pathogen Informatics"/>
            <person name="Doyle S."/>
        </authorList>
    </citation>
    <scope>NUCLEOTIDE SEQUENCE [LARGE SCALE GENOMIC DNA]</scope>
    <source>
        <strain evidence="7 8">NCTC9962</strain>
    </source>
</reference>
<accession>A0A377AGW5</accession>
<proteinExistence type="predicted"/>
<dbReference type="SUPFAM" id="SSF50022">
    <property type="entry name" value="ISP domain"/>
    <property type="match status" value="1"/>
</dbReference>
<dbReference type="AlphaFoldDB" id="A0A377AGW5"/>
<dbReference type="InterPro" id="IPR036922">
    <property type="entry name" value="Rieske_2Fe-2S_sf"/>
</dbReference>
<dbReference type="PROSITE" id="PS51296">
    <property type="entry name" value="RIESKE"/>
    <property type="match status" value="1"/>
</dbReference>
<feature type="region of interest" description="Disordered" evidence="5">
    <location>
        <begin position="66"/>
        <end position="88"/>
    </location>
</feature>
<dbReference type="EMBL" id="UGED01000003">
    <property type="protein sequence ID" value="STL12468.1"/>
    <property type="molecule type" value="Genomic_DNA"/>
</dbReference>
<dbReference type="Pfam" id="PF00355">
    <property type="entry name" value="Rieske"/>
    <property type="match status" value="1"/>
</dbReference>
<dbReference type="InterPro" id="IPR017941">
    <property type="entry name" value="Rieske_2Fe-2S"/>
</dbReference>
<evidence type="ECO:0000256" key="4">
    <source>
        <dbReference type="ARBA" id="ARBA00023014"/>
    </source>
</evidence>
<gene>
    <name evidence="7" type="primary">hcaC</name>
    <name evidence="7" type="ORF">NCTC9962_00713</name>
</gene>
<evidence type="ECO:0000256" key="5">
    <source>
        <dbReference type="SAM" id="MobiDB-lite"/>
    </source>
</evidence>
<feature type="domain" description="Rieske" evidence="6">
    <location>
        <begin position="2"/>
        <end position="88"/>
    </location>
</feature>
<dbReference type="GO" id="GO:0046872">
    <property type="term" value="F:metal ion binding"/>
    <property type="evidence" value="ECO:0007669"/>
    <property type="project" value="UniProtKB-KW"/>
</dbReference>
<keyword evidence="1" id="KW-0001">2Fe-2S</keyword>
<protein>
    <submittedName>
        <fullName evidence="7">3-phenylpropionate dioxygenase ferredoxin subunit</fullName>
    </submittedName>
</protein>
<name>A0A377AGW5_ECOLX</name>
<evidence type="ECO:0000256" key="2">
    <source>
        <dbReference type="ARBA" id="ARBA00022723"/>
    </source>
</evidence>
<keyword evidence="2" id="KW-0479">Metal-binding</keyword>
<evidence type="ECO:0000256" key="3">
    <source>
        <dbReference type="ARBA" id="ARBA00023004"/>
    </source>
</evidence>
<dbReference type="GO" id="GO:0051537">
    <property type="term" value="F:2 iron, 2 sulfur cluster binding"/>
    <property type="evidence" value="ECO:0007669"/>
    <property type="project" value="UniProtKB-KW"/>
</dbReference>
<keyword evidence="7" id="KW-0223">Dioxygenase</keyword>